<dbReference type="PANTHER" id="PTHR13966:SF5">
    <property type="entry name" value="ENDONUCLEASE G, MITOCHONDRIAL"/>
    <property type="match status" value="1"/>
</dbReference>
<dbReference type="InterPro" id="IPR018524">
    <property type="entry name" value="DNA/RNA_endonuclease_AS"/>
</dbReference>
<dbReference type="PROSITE" id="PS01070">
    <property type="entry name" value="NUCLEASE_NON_SPEC"/>
    <property type="match status" value="1"/>
</dbReference>
<keyword evidence="10" id="KW-1185">Reference proteome</keyword>
<dbReference type="PANTHER" id="PTHR13966">
    <property type="entry name" value="ENDONUCLEASE RELATED"/>
    <property type="match status" value="1"/>
</dbReference>
<dbReference type="InterPro" id="IPR040255">
    <property type="entry name" value="Non-specific_endonuclease"/>
</dbReference>
<dbReference type="Pfam" id="PF01223">
    <property type="entry name" value="Endonuclease_NS"/>
    <property type="match status" value="1"/>
</dbReference>
<keyword evidence="5 6" id="KW-0378">Hydrolase</keyword>
<dbReference type="InterPro" id="IPR044929">
    <property type="entry name" value="DNA/RNA_non-sp_Endonuclease_sf"/>
</dbReference>
<proteinExistence type="inferred from homology"/>
<gene>
    <name evidence="9" type="ORF">GCM10022268_32410</name>
</gene>
<evidence type="ECO:0000313" key="9">
    <source>
        <dbReference type="EMBL" id="GAA3721723.1"/>
    </source>
</evidence>
<evidence type="ECO:0000256" key="1">
    <source>
        <dbReference type="ARBA" id="ARBA00010052"/>
    </source>
</evidence>
<dbReference type="Gene3D" id="3.40.570.10">
    <property type="entry name" value="Extracellular Endonuclease, subunit A"/>
    <property type="match status" value="1"/>
</dbReference>
<evidence type="ECO:0000256" key="6">
    <source>
        <dbReference type="RuleBase" id="RU366055"/>
    </source>
</evidence>
<protein>
    <recommendedName>
        <fullName evidence="6">Endonuclease</fullName>
        <ecNumber evidence="6">3.1.30.-</ecNumber>
    </recommendedName>
</protein>
<feature type="chain" id="PRO_5047397778" description="Endonuclease" evidence="7">
    <location>
        <begin position="26"/>
        <end position="152"/>
    </location>
</feature>
<evidence type="ECO:0000313" key="10">
    <source>
        <dbReference type="Proteomes" id="UP001500523"/>
    </source>
</evidence>
<feature type="domain" description="DNA/RNA non-specific endonuclease/pyrophosphatase/phosphodiesterase" evidence="8">
    <location>
        <begin position="51"/>
        <end position="132"/>
    </location>
</feature>
<feature type="signal peptide" evidence="7">
    <location>
        <begin position="1"/>
        <end position="25"/>
    </location>
</feature>
<comment type="cofactor">
    <cofactor evidence="6">
        <name>Mg(2+)</name>
        <dbReference type="ChEBI" id="CHEBI:18420"/>
    </cofactor>
</comment>
<dbReference type="Proteomes" id="UP001500523">
    <property type="component" value="Unassembled WGS sequence"/>
</dbReference>
<accession>A0ABP7ENZ1</accession>
<comment type="caution">
    <text evidence="9">The sequence shown here is derived from an EMBL/GenBank/DDBJ whole genome shotgun (WGS) entry which is preliminary data.</text>
</comment>
<evidence type="ECO:0000259" key="8">
    <source>
        <dbReference type="Pfam" id="PF01223"/>
    </source>
</evidence>
<evidence type="ECO:0000256" key="5">
    <source>
        <dbReference type="ARBA" id="ARBA00022801"/>
    </source>
</evidence>
<sequence>MKPPRRTVAIITATMTLVANQSAFATTSCPTHSAGGVEPTLSNQKLARATTELCNRRFAVLHSAVTRTPLYVAEHLTRASIAAARSYDLRDNRFHADPRLRSSDQGELADYVRSGFDRGHMAPSGDMTEASRVSRRQFGLGHAAISSSLCAA</sequence>
<evidence type="ECO:0000256" key="2">
    <source>
        <dbReference type="ARBA" id="ARBA00022722"/>
    </source>
</evidence>
<reference evidence="10" key="1">
    <citation type="journal article" date="2019" name="Int. J. Syst. Evol. Microbiol.">
        <title>The Global Catalogue of Microorganisms (GCM) 10K type strain sequencing project: providing services to taxonomists for standard genome sequencing and annotation.</title>
        <authorList>
            <consortium name="The Broad Institute Genomics Platform"/>
            <consortium name="The Broad Institute Genome Sequencing Center for Infectious Disease"/>
            <person name="Wu L."/>
            <person name="Ma J."/>
        </authorList>
    </citation>
    <scope>NUCLEOTIDE SEQUENCE [LARGE SCALE GENOMIC DNA]</scope>
    <source>
        <strain evidence="10">JCM 17498</strain>
    </source>
</reference>
<dbReference type="InterPro" id="IPR044925">
    <property type="entry name" value="His-Me_finger_sf"/>
</dbReference>
<keyword evidence="7" id="KW-0732">Signal</keyword>
<keyword evidence="4 6" id="KW-0255">Endonuclease</keyword>
<organism evidence="9 10">
    <name type="scientific">Sphingomonas cynarae</name>
    <dbReference type="NCBI Taxonomy" id="930197"/>
    <lineage>
        <taxon>Bacteria</taxon>
        <taxon>Pseudomonadati</taxon>
        <taxon>Pseudomonadota</taxon>
        <taxon>Alphaproteobacteria</taxon>
        <taxon>Sphingomonadales</taxon>
        <taxon>Sphingomonadaceae</taxon>
        <taxon>Sphingomonas</taxon>
    </lineage>
</organism>
<evidence type="ECO:0000256" key="3">
    <source>
        <dbReference type="ARBA" id="ARBA00022723"/>
    </source>
</evidence>
<evidence type="ECO:0000256" key="7">
    <source>
        <dbReference type="SAM" id="SignalP"/>
    </source>
</evidence>
<dbReference type="EMBL" id="BAABBF010000010">
    <property type="protein sequence ID" value="GAA3721723.1"/>
    <property type="molecule type" value="Genomic_DNA"/>
</dbReference>
<dbReference type="EC" id="3.1.30.-" evidence="6"/>
<comment type="similarity">
    <text evidence="1 6">Belongs to the DNA/RNA non-specific endonuclease family.</text>
</comment>
<dbReference type="SUPFAM" id="SSF54060">
    <property type="entry name" value="His-Me finger endonucleases"/>
    <property type="match status" value="1"/>
</dbReference>
<keyword evidence="3 6" id="KW-0479">Metal-binding</keyword>
<name>A0ABP7ENZ1_9SPHN</name>
<dbReference type="RefSeq" id="WP_344694435.1">
    <property type="nucleotide sequence ID" value="NZ_BAABBF010000010.1"/>
</dbReference>
<dbReference type="PROSITE" id="PS51257">
    <property type="entry name" value="PROKAR_LIPOPROTEIN"/>
    <property type="match status" value="1"/>
</dbReference>
<evidence type="ECO:0000256" key="4">
    <source>
        <dbReference type="ARBA" id="ARBA00022759"/>
    </source>
</evidence>
<keyword evidence="2 6" id="KW-0540">Nuclease</keyword>
<dbReference type="InterPro" id="IPR001604">
    <property type="entry name" value="Endo_G_ENPP1-like_dom"/>
</dbReference>